<dbReference type="HOGENOM" id="CLU_005513_5_0_1"/>
<proteinExistence type="predicted"/>
<evidence type="ECO:0000256" key="1">
    <source>
        <dbReference type="SAM" id="MobiDB-lite"/>
    </source>
</evidence>
<dbReference type="AlphaFoldDB" id="K2RXT6"/>
<accession>K2RXT6</accession>
<evidence type="ECO:0000313" key="3">
    <source>
        <dbReference type="EMBL" id="EKG09270.1"/>
    </source>
</evidence>
<feature type="domain" description="Fungal-type protein kinase" evidence="2">
    <location>
        <begin position="353"/>
        <end position="752"/>
    </location>
</feature>
<dbReference type="Pfam" id="PF17667">
    <property type="entry name" value="Pkinase_fungal"/>
    <property type="match status" value="1"/>
</dbReference>
<feature type="region of interest" description="Disordered" evidence="1">
    <location>
        <begin position="567"/>
        <end position="626"/>
    </location>
</feature>
<dbReference type="Gene3D" id="1.10.510.10">
    <property type="entry name" value="Transferase(Phosphotransferase) domain 1"/>
    <property type="match status" value="1"/>
</dbReference>
<dbReference type="VEuPathDB" id="FungiDB:MPH_13714"/>
<sequence length="853" mass="96504">MLSRCYPGRSQVKRATRSLPLLYKPTTSAHTPNTQRLAFLTTQRLSTTSRPLGLHLVPLIVVQSSSRDLPLWRSSRRASSPPSEIIRLEMHSTHFEQHSTRRNLVLRLLHTLQGLPAAFNLLSDDGNLLGSALYQLYARLSTNQTDVKHTAQLVKNIIDEQDDPAIWTTVYDLIRQTQPTVPTFALPTAPASAILPITPQRTPSTTSVQQTPNTRTTSVIVNSSEQRKLFDDVLRAELDGSLFTGVPNFFEIFFREVENLEQTAATIFQKCSEGNDPLYTADRGWRDWPENSAQNNVLGWFTELVGQLKTLAEEHCSVGTIQRGILAKPDLPLEGSVAERKMDLGFADITAHGRPLWSQILIVGELKSNPGLDRSSETWRDLARYAREVFTAQDTRRFVLGFTLCGPTMRLWEFDRLGGIASEQFNVNNDGKRLVSVIMGYLLMDKKQLGFDPTILEADGKRWIEIKRNNRTERLVLDEVITRTPCVVGRATTCWKAYRQGGKSRRPYVIKDSWQYPERDEEGELLKEARKKGVINVARHYHHETVRVAGTEDDVYNNIRKGLDVSRATNYRPSESMPPPSTSGIVRDTRSTSSAGQKRSSSQIDASEPVTKRVCSGSKQTARGKLPKNRVHRRVITLDYGKPIYKASSRAALLGAMEGCIEGHQSLYKQGKMLQRDVSKNNLMINEDSSNPSWDAFLIDLDLAISKEREGVSGARGKTGTLAFMAIGVLLGEQHSFMHDLESFFWVLFWICIHYEGPGKGRVVKRFDKWNYTNPEELAEIKKGLVSDETDFLNTLVECFTPYYQQLVPCINELRKVVFPNGGRWKQEEPELYSRMMDILREAREDSRVLRGA</sequence>
<dbReference type="InterPro" id="IPR011009">
    <property type="entry name" value="Kinase-like_dom_sf"/>
</dbReference>
<reference evidence="3 4" key="1">
    <citation type="journal article" date="2012" name="BMC Genomics">
        <title>Tools to kill: Genome of one of the most destructive plant pathogenic fungi Macrophomina phaseolina.</title>
        <authorList>
            <person name="Islam M.S."/>
            <person name="Haque M.S."/>
            <person name="Islam M.M."/>
            <person name="Emdad E.M."/>
            <person name="Halim A."/>
            <person name="Hossen Q.M.M."/>
            <person name="Hossain M.Z."/>
            <person name="Ahmed B."/>
            <person name="Rahim S."/>
            <person name="Rahman M.S."/>
            <person name="Alam M.M."/>
            <person name="Hou S."/>
            <person name="Wan X."/>
            <person name="Saito J.A."/>
            <person name="Alam M."/>
        </authorList>
    </citation>
    <scope>NUCLEOTIDE SEQUENCE [LARGE SCALE GENOMIC DNA]</scope>
    <source>
        <strain evidence="3 4">MS6</strain>
    </source>
</reference>
<dbReference type="InParanoid" id="K2RXT6"/>
<evidence type="ECO:0000259" key="2">
    <source>
        <dbReference type="Pfam" id="PF17667"/>
    </source>
</evidence>
<dbReference type="eggNOG" id="ENOG502S5WB">
    <property type="taxonomic scope" value="Eukaryota"/>
</dbReference>
<evidence type="ECO:0000313" key="4">
    <source>
        <dbReference type="Proteomes" id="UP000007129"/>
    </source>
</evidence>
<protein>
    <recommendedName>
        <fullName evidence="2">Fungal-type protein kinase domain-containing protein</fullName>
    </recommendedName>
</protein>
<dbReference type="PANTHER" id="PTHR38248:SF2">
    <property type="entry name" value="FUNK1 11"/>
    <property type="match status" value="1"/>
</dbReference>
<name>K2RXT6_MACPH</name>
<dbReference type="SUPFAM" id="SSF56112">
    <property type="entry name" value="Protein kinase-like (PK-like)"/>
    <property type="match status" value="1"/>
</dbReference>
<dbReference type="OrthoDB" id="5584477at2759"/>
<feature type="compositionally biased region" description="Polar residues" evidence="1">
    <location>
        <begin position="199"/>
        <end position="215"/>
    </location>
</feature>
<dbReference type="InterPro" id="IPR040976">
    <property type="entry name" value="Pkinase_fungal"/>
</dbReference>
<dbReference type="Proteomes" id="UP000007129">
    <property type="component" value="Unassembled WGS sequence"/>
</dbReference>
<feature type="region of interest" description="Disordered" evidence="1">
    <location>
        <begin position="196"/>
        <end position="215"/>
    </location>
</feature>
<dbReference type="STRING" id="1126212.K2RXT6"/>
<gene>
    <name evidence="3" type="ORF">MPH_13714</name>
</gene>
<feature type="compositionally biased region" description="Polar residues" evidence="1">
    <location>
        <begin position="591"/>
        <end position="605"/>
    </location>
</feature>
<comment type="caution">
    <text evidence="3">The sequence shown here is derived from an EMBL/GenBank/DDBJ whole genome shotgun (WGS) entry which is preliminary data.</text>
</comment>
<dbReference type="EMBL" id="AHHD01000726">
    <property type="protein sequence ID" value="EKG09270.1"/>
    <property type="molecule type" value="Genomic_DNA"/>
</dbReference>
<dbReference type="PANTHER" id="PTHR38248">
    <property type="entry name" value="FUNK1 6"/>
    <property type="match status" value="1"/>
</dbReference>
<organism evidence="3 4">
    <name type="scientific">Macrophomina phaseolina (strain MS6)</name>
    <name type="common">Charcoal rot fungus</name>
    <dbReference type="NCBI Taxonomy" id="1126212"/>
    <lineage>
        <taxon>Eukaryota</taxon>
        <taxon>Fungi</taxon>
        <taxon>Dikarya</taxon>
        <taxon>Ascomycota</taxon>
        <taxon>Pezizomycotina</taxon>
        <taxon>Dothideomycetes</taxon>
        <taxon>Dothideomycetes incertae sedis</taxon>
        <taxon>Botryosphaeriales</taxon>
        <taxon>Botryosphaeriaceae</taxon>
        <taxon>Macrophomina</taxon>
    </lineage>
</organism>